<keyword evidence="2" id="KW-1185">Reference proteome</keyword>
<accession>A0ABC8LSP8</accession>
<dbReference type="Proteomes" id="UP001642260">
    <property type="component" value="Unassembled WGS sequence"/>
</dbReference>
<protein>
    <submittedName>
        <fullName evidence="1">Uncharacterized protein</fullName>
    </submittedName>
</protein>
<gene>
    <name evidence="1" type="ORF">ERUC_LOCUS38979</name>
</gene>
<sequence length="64" mass="7415">MKRRRGRSTGANQGGEDMGKTRCEEWELRRLLRQIRSVLSFLVVPLSDCTMGIRLQGQLLFSLY</sequence>
<reference evidence="1 2" key="1">
    <citation type="submission" date="2022-03" db="EMBL/GenBank/DDBJ databases">
        <authorList>
            <person name="Macdonald S."/>
            <person name="Ahmed S."/>
            <person name="Newling K."/>
        </authorList>
    </citation>
    <scope>NUCLEOTIDE SEQUENCE [LARGE SCALE GENOMIC DNA]</scope>
</reference>
<dbReference type="EMBL" id="CAKOAT010708487">
    <property type="protein sequence ID" value="CAH8386496.1"/>
    <property type="molecule type" value="Genomic_DNA"/>
</dbReference>
<organism evidence="1 2">
    <name type="scientific">Eruca vesicaria subsp. sativa</name>
    <name type="common">Garden rocket</name>
    <name type="synonym">Eruca sativa</name>
    <dbReference type="NCBI Taxonomy" id="29727"/>
    <lineage>
        <taxon>Eukaryota</taxon>
        <taxon>Viridiplantae</taxon>
        <taxon>Streptophyta</taxon>
        <taxon>Embryophyta</taxon>
        <taxon>Tracheophyta</taxon>
        <taxon>Spermatophyta</taxon>
        <taxon>Magnoliopsida</taxon>
        <taxon>eudicotyledons</taxon>
        <taxon>Gunneridae</taxon>
        <taxon>Pentapetalae</taxon>
        <taxon>rosids</taxon>
        <taxon>malvids</taxon>
        <taxon>Brassicales</taxon>
        <taxon>Brassicaceae</taxon>
        <taxon>Brassiceae</taxon>
        <taxon>Eruca</taxon>
    </lineage>
</organism>
<proteinExistence type="predicted"/>
<evidence type="ECO:0000313" key="1">
    <source>
        <dbReference type="EMBL" id="CAH8386496.1"/>
    </source>
</evidence>
<evidence type="ECO:0000313" key="2">
    <source>
        <dbReference type="Proteomes" id="UP001642260"/>
    </source>
</evidence>
<comment type="caution">
    <text evidence="1">The sequence shown here is derived from an EMBL/GenBank/DDBJ whole genome shotgun (WGS) entry which is preliminary data.</text>
</comment>
<name>A0ABC8LSP8_ERUVS</name>
<dbReference type="AlphaFoldDB" id="A0ABC8LSP8"/>